<organism evidence="2 3">
    <name type="scientific">Daphnia magna</name>
    <dbReference type="NCBI Taxonomy" id="35525"/>
    <lineage>
        <taxon>Eukaryota</taxon>
        <taxon>Metazoa</taxon>
        <taxon>Ecdysozoa</taxon>
        <taxon>Arthropoda</taxon>
        <taxon>Crustacea</taxon>
        <taxon>Branchiopoda</taxon>
        <taxon>Diplostraca</taxon>
        <taxon>Cladocera</taxon>
        <taxon>Anomopoda</taxon>
        <taxon>Daphniidae</taxon>
        <taxon>Daphnia</taxon>
    </lineage>
</organism>
<sequence>MGIATTVAIMATGRKNAVFRNKMNPCRITSRPTPPSMRKRSQWRFCPTRSHRSERRSRGPIQHVYRLKLTQTVPPNTCPINVHYSPISNPSSRDYDG</sequence>
<gene>
    <name evidence="2" type="ORF">OUZ56_018239</name>
</gene>
<evidence type="ECO:0000313" key="3">
    <source>
        <dbReference type="Proteomes" id="UP001234178"/>
    </source>
</evidence>
<evidence type="ECO:0000313" key="2">
    <source>
        <dbReference type="EMBL" id="KAK4009156.1"/>
    </source>
</evidence>
<feature type="region of interest" description="Disordered" evidence="1">
    <location>
        <begin position="25"/>
        <end position="59"/>
    </location>
</feature>
<comment type="caution">
    <text evidence="2">The sequence shown here is derived from an EMBL/GenBank/DDBJ whole genome shotgun (WGS) entry which is preliminary data.</text>
</comment>
<reference evidence="2 3" key="1">
    <citation type="journal article" date="2023" name="Nucleic Acids Res.">
        <title>The hologenome of Daphnia magna reveals possible DNA methylation and microbiome-mediated evolution of the host genome.</title>
        <authorList>
            <person name="Chaturvedi A."/>
            <person name="Li X."/>
            <person name="Dhandapani V."/>
            <person name="Marshall H."/>
            <person name="Kissane S."/>
            <person name="Cuenca-Cambronero M."/>
            <person name="Asole G."/>
            <person name="Calvet F."/>
            <person name="Ruiz-Romero M."/>
            <person name="Marangio P."/>
            <person name="Guigo R."/>
            <person name="Rago D."/>
            <person name="Mirbahai L."/>
            <person name="Eastwood N."/>
            <person name="Colbourne J.K."/>
            <person name="Zhou J."/>
            <person name="Mallon E."/>
            <person name="Orsini L."/>
        </authorList>
    </citation>
    <scope>NUCLEOTIDE SEQUENCE [LARGE SCALE GENOMIC DNA]</scope>
    <source>
        <strain evidence="2">LRV0_1</strain>
    </source>
</reference>
<proteinExistence type="predicted"/>
<keyword evidence="3" id="KW-1185">Reference proteome</keyword>
<accession>A0ABQ9Z8E6</accession>
<evidence type="ECO:0000256" key="1">
    <source>
        <dbReference type="SAM" id="MobiDB-lite"/>
    </source>
</evidence>
<protein>
    <submittedName>
        <fullName evidence="2">Uncharacterized protein</fullName>
    </submittedName>
</protein>
<dbReference type="EMBL" id="JAOYFB010000003">
    <property type="protein sequence ID" value="KAK4009156.1"/>
    <property type="molecule type" value="Genomic_DNA"/>
</dbReference>
<dbReference type="Proteomes" id="UP001234178">
    <property type="component" value="Unassembled WGS sequence"/>
</dbReference>
<name>A0ABQ9Z8E6_9CRUS</name>